<organism evidence="1 2">
    <name type="scientific">Rhynchophorus ferrugineus</name>
    <name type="common">Red palm weevil</name>
    <name type="synonym">Curculio ferrugineus</name>
    <dbReference type="NCBI Taxonomy" id="354439"/>
    <lineage>
        <taxon>Eukaryota</taxon>
        <taxon>Metazoa</taxon>
        <taxon>Ecdysozoa</taxon>
        <taxon>Arthropoda</taxon>
        <taxon>Hexapoda</taxon>
        <taxon>Insecta</taxon>
        <taxon>Pterygota</taxon>
        <taxon>Neoptera</taxon>
        <taxon>Endopterygota</taxon>
        <taxon>Coleoptera</taxon>
        <taxon>Polyphaga</taxon>
        <taxon>Cucujiformia</taxon>
        <taxon>Curculionidae</taxon>
        <taxon>Dryophthorinae</taxon>
        <taxon>Rhynchophorus</taxon>
    </lineage>
</organism>
<accession>A0A834HYS8</accession>
<protein>
    <submittedName>
        <fullName evidence="1">Uncharacterized protein</fullName>
    </submittedName>
</protein>
<keyword evidence="2" id="KW-1185">Reference proteome</keyword>
<dbReference type="Proteomes" id="UP000625711">
    <property type="component" value="Unassembled WGS sequence"/>
</dbReference>
<comment type="caution">
    <text evidence="1">The sequence shown here is derived from an EMBL/GenBank/DDBJ whole genome shotgun (WGS) entry which is preliminary data.</text>
</comment>
<evidence type="ECO:0000313" key="2">
    <source>
        <dbReference type="Proteomes" id="UP000625711"/>
    </source>
</evidence>
<evidence type="ECO:0000313" key="1">
    <source>
        <dbReference type="EMBL" id="KAF7269613.1"/>
    </source>
</evidence>
<dbReference type="AlphaFoldDB" id="A0A834HYS8"/>
<name>A0A834HYS8_RHYFE</name>
<gene>
    <name evidence="1" type="ORF">GWI33_017339</name>
</gene>
<sequence>MLQTKCGIHDNLCEQRKEIRRSFRRPYRFSWLKPKKTWTRRQGARGGRRNVVNCKAGEVFHVEICRFPSADGLIPGAERCCEGGSGNPMIDASNMLGGGGGSRSLKPHRLGKNSLIFVENLLKDRKWSARNSTKRKLSTVSL</sequence>
<proteinExistence type="predicted"/>
<reference evidence="1" key="1">
    <citation type="submission" date="2020-08" db="EMBL/GenBank/DDBJ databases">
        <title>Genome sequencing and assembly of the red palm weevil Rhynchophorus ferrugineus.</title>
        <authorList>
            <person name="Dias G.B."/>
            <person name="Bergman C.M."/>
            <person name="Manee M."/>
        </authorList>
    </citation>
    <scope>NUCLEOTIDE SEQUENCE</scope>
    <source>
        <strain evidence="1">AA-2017</strain>
        <tissue evidence="1">Whole larva</tissue>
    </source>
</reference>
<dbReference type="EMBL" id="JAACXV010014206">
    <property type="protein sequence ID" value="KAF7269613.1"/>
    <property type="molecule type" value="Genomic_DNA"/>
</dbReference>